<reference evidence="2 3" key="1">
    <citation type="submission" date="2019-11" db="EMBL/GenBank/DDBJ databases">
        <title>Complete genome sequence of Spiroplasma tabanidicola TAUS-1 (DSM 22603).</title>
        <authorList>
            <person name="Huang C.-T."/>
            <person name="Lin Y.-C."/>
            <person name="Kuo C.-H."/>
        </authorList>
    </citation>
    <scope>NUCLEOTIDE SEQUENCE [LARGE SCALE GENOMIC DNA]</scope>
    <source>
        <strain evidence="2 3">TAUS-1</strain>
    </source>
</reference>
<evidence type="ECO:0000313" key="2">
    <source>
        <dbReference type="EMBL" id="QGS51991.1"/>
    </source>
</evidence>
<dbReference type="Proteomes" id="UP000424468">
    <property type="component" value="Chromosome"/>
</dbReference>
<dbReference type="OrthoDB" id="9911515at2"/>
<organism evidence="2 3">
    <name type="scientific">Spiroplasma tabanidicola</name>
    <dbReference type="NCBI Taxonomy" id="324079"/>
    <lineage>
        <taxon>Bacteria</taxon>
        <taxon>Bacillati</taxon>
        <taxon>Mycoplasmatota</taxon>
        <taxon>Mollicutes</taxon>
        <taxon>Entomoplasmatales</taxon>
        <taxon>Spiroplasmataceae</taxon>
        <taxon>Spiroplasma</taxon>
    </lineage>
</organism>
<keyword evidence="1" id="KW-0732">Signal</keyword>
<evidence type="ECO:0000256" key="1">
    <source>
        <dbReference type="SAM" id="SignalP"/>
    </source>
</evidence>
<feature type="chain" id="PRO_5026060861" description="Lipoprotein" evidence="1">
    <location>
        <begin position="21"/>
        <end position="185"/>
    </location>
</feature>
<sequence>MLKKIIWLSSFTLICSTSFLTTSCQLGMFVGYDIPLQPKDEDEVKAKLNDIQNEKEKLENLTEVHDFANFVQAISEQENENDKEVEKNFRLNDDVQSYIKNTFLSFAYNIKLVIFKDYNGIQPKDIKEVNSSYVGKYLNYYEALNKKNKEDTDKTIVKWINCMHQLSISFAKDLYNKFVITPIKE</sequence>
<evidence type="ECO:0000313" key="3">
    <source>
        <dbReference type="Proteomes" id="UP000424468"/>
    </source>
</evidence>
<accession>A0A6I6CAN6</accession>
<dbReference type="PROSITE" id="PS51257">
    <property type="entry name" value="PROKAR_LIPOPROTEIN"/>
    <property type="match status" value="1"/>
</dbReference>
<keyword evidence="3" id="KW-1185">Reference proteome</keyword>
<dbReference type="RefSeq" id="WP_156006503.1">
    <property type="nucleotide sequence ID" value="NZ_CP046276.1"/>
</dbReference>
<gene>
    <name evidence="2" type="ORF">STABA_v1c06300</name>
</gene>
<dbReference type="EMBL" id="CP046276">
    <property type="protein sequence ID" value="QGS51991.1"/>
    <property type="molecule type" value="Genomic_DNA"/>
</dbReference>
<dbReference type="AlphaFoldDB" id="A0A6I6CAN6"/>
<evidence type="ECO:0008006" key="4">
    <source>
        <dbReference type="Google" id="ProtNLM"/>
    </source>
</evidence>
<feature type="signal peptide" evidence="1">
    <location>
        <begin position="1"/>
        <end position="20"/>
    </location>
</feature>
<dbReference type="KEGG" id="stab:STABA_v1c06300"/>
<name>A0A6I6CAN6_9MOLU</name>
<protein>
    <recommendedName>
        <fullName evidence="4">Lipoprotein</fullName>
    </recommendedName>
</protein>
<proteinExistence type="predicted"/>